<dbReference type="EMBL" id="KN714744">
    <property type="protein sequence ID" value="KUI60141.1"/>
    <property type="molecule type" value="Genomic_DNA"/>
</dbReference>
<evidence type="ECO:0000313" key="3">
    <source>
        <dbReference type="EMBL" id="KUI60141.1"/>
    </source>
</evidence>
<evidence type="ECO:0000256" key="1">
    <source>
        <dbReference type="SAM" id="MobiDB-lite"/>
    </source>
</evidence>
<proteinExistence type="predicted"/>
<dbReference type="STRING" id="694573.A0A194V8J0"/>
<evidence type="ECO:0000313" key="4">
    <source>
        <dbReference type="Proteomes" id="UP000078576"/>
    </source>
</evidence>
<dbReference type="Proteomes" id="UP000078576">
    <property type="component" value="Unassembled WGS sequence"/>
</dbReference>
<sequence>MVTHRPVQSNDRKRKQSVEDKLELSSKLNRKRQWQSTARPAEETLGEPATGNSVPEPTGPIAFWVEEGRWPESRSATSITPSDQRPREEKTAPYMNAQYPLLLETKGSYMRKSPLGITDDSKRLCETLLNSDQPTPNGSLFDDDIFESVCDNLANRNEAKIIQDVSRLIVPSAEQYALRRKHLTHLVENINEGWNNSIPLTGACPQPDYFVGFRREAFTEDELTKLIPFVGDFLSGDQSFFIATYFIYFPFLTL</sequence>
<dbReference type="OrthoDB" id="4940554at2759"/>
<organism evidence="3 4">
    <name type="scientific">Cytospora mali</name>
    <name type="common">Apple Valsa canker fungus</name>
    <name type="synonym">Valsa mali</name>
    <dbReference type="NCBI Taxonomy" id="578113"/>
    <lineage>
        <taxon>Eukaryota</taxon>
        <taxon>Fungi</taxon>
        <taxon>Dikarya</taxon>
        <taxon>Ascomycota</taxon>
        <taxon>Pezizomycotina</taxon>
        <taxon>Sordariomycetes</taxon>
        <taxon>Sordariomycetidae</taxon>
        <taxon>Diaporthales</taxon>
        <taxon>Cytosporaceae</taxon>
        <taxon>Cytospora</taxon>
    </lineage>
</organism>
<name>A0A194V8J0_CYTMA</name>
<accession>A0A194V8J0</accession>
<dbReference type="AlphaFoldDB" id="A0A194V8J0"/>
<dbReference type="PANTHER" id="PTHR42470">
    <property type="entry name" value="VAST DOMAIN-CONTAINING PROTEIN"/>
    <property type="match status" value="1"/>
</dbReference>
<feature type="region of interest" description="Disordered" evidence="1">
    <location>
        <begin position="72"/>
        <end position="91"/>
    </location>
</feature>
<feature type="domain" description="DUF7924" evidence="2">
    <location>
        <begin position="146"/>
        <end position="253"/>
    </location>
</feature>
<feature type="region of interest" description="Disordered" evidence="1">
    <location>
        <begin position="1"/>
        <end position="60"/>
    </location>
</feature>
<gene>
    <name evidence="3" type="ORF">VP1G_07378</name>
</gene>
<keyword evidence="4" id="KW-1185">Reference proteome</keyword>
<dbReference type="Pfam" id="PF25545">
    <property type="entry name" value="DUF7924"/>
    <property type="match status" value="1"/>
</dbReference>
<reference evidence="4" key="1">
    <citation type="submission" date="2014-12" db="EMBL/GenBank/DDBJ databases">
        <title>Genome Sequence of Valsa Canker Pathogens Uncovers a Specific Adaption of Colonization on Woody Bark.</title>
        <authorList>
            <person name="Yin Z."/>
            <person name="Liu H."/>
            <person name="Gao X."/>
            <person name="Li Z."/>
            <person name="Song N."/>
            <person name="Ke X."/>
            <person name="Dai Q."/>
            <person name="Wu Y."/>
            <person name="Sun Y."/>
            <person name="Xu J.-R."/>
            <person name="Kang Z.K."/>
            <person name="Wang L."/>
            <person name="Huang L."/>
        </authorList>
    </citation>
    <scope>NUCLEOTIDE SEQUENCE [LARGE SCALE GENOMIC DNA]</scope>
    <source>
        <strain evidence="4">SXYL134</strain>
    </source>
</reference>
<evidence type="ECO:0000259" key="2">
    <source>
        <dbReference type="Pfam" id="PF25545"/>
    </source>
</evidence>
<feature type="compositionally biased region" description="Polar residues" evidence="1">
    <location>
        <begin position="74"/>
        <end position="83"/>
    </location>
</feature>
<protein>
    <recommendedName>
        <fullName evidence="2">DUF7924 domain-containing protein</fullName>
    </recommendedName>
</protein>
<dbReference type="PANTHER" id="PTHR42470:SF2">
    <property type="match status" value="1"/>
</dbReference>
<dbReference type="InterPro" id="IPR057684">
    <property type="entry name" value="DUF7924"/>
</dbReference>